<dbReference type="InterPro" id="IPR029498">
    <property type="entry name" value="HeLo_dom"/>
</dbReference>
<dbReference type="InterPro" id="IPR038305">
    <property type="entry name" value="HeLo_sf"/>
</dbReference>
<reference evidence="3" key="1">
    <citation type="journal article" date="2019" name="bioRxiv">
        <title>Genomics, evolutionary history and diagnostics of the Alternaria alternata species group including apple and Asian pear pathotypes.</title>
        <authorList>
            <person name="Armitage A.D."/>
            <person name="Cockerton H.M."/>
            <person name="Sreenivasaprasad S."/>
            <person name="Woodhall J.W."/>
            <person name="Lane C.R."/>
            <person name="Harrison R.J."/>
            <person name="Clarkson J.P."/>
        </authorList>
    </citation>
    <scope>NUCLEOTIDE SEQUENCE [LARGE SCALE GENOMIC DNA]</scope>
    <source>
        <strain evidence="3">FERA 1082</strain>
    </source>
</reference>
<organism evidence="2 3">
    <name type="scientific">Alternaria tenuissima</name>
    <dbReference type="NCBI Taxonomy" id="119927"/>
    <lineage>
        <taxon>Eukaryota</taxon>
        <taxon>Fungi</taxon>
        <taxon>Dikarya</taxon>
        <taxon>Ascomycota</taxon>
        <taxon>Pezizomycotina</taxon>
        <taxon>Dothideomycetes</taxon>
        <taxon>Pleosporomycetidae</taxon>
        <taxon>Pleosporales</taxon>
        <taxon>Pleosporineae</taxon>
        <taxon>Pleosporaceae</taxon>
        <taxon>Alternaria</taxon>
        <taxon>Alternaria sect. Alternaria</taxon>
        <taxon>Alternaria alternata complex</taxon>
    </lineage>
</organism>
<dbReference type="EMBL" id="PDXA01000137">
    <property type="protein sequence ID" value="RYN19917.1"/>
    <property type="molecule type" value="Genomic_DNA"/>
</dbReference>
<gene>
    <name evidence="2" type="ORF">AA0114_g12985</name>
</gene>
<proteinExistence type="predicted"/>
<sequence>MAEAFGVAASAVGIAATFTTCVDCFGYVQSARHLDRDARTESIKLKLLGLRLVRWGEGTFVDGEPQFGDKEPIVRDALWQMVLLFQASKNKSEAYENLHSQPPAGSTGAELAIEDKSNPKLALIGTKVKSLLNDAKKRQKKSGFVQGAIWALYDKDELKELNAGILDILEGLENAFPIQGAPESRVEKEVSVITAYDEEALRALRDLSVKVDSLISQEAEQKVSERPTFGKIRVVEGNAVNGVFVEDGYQGSRELPSDGRATFGEVEVNGQGAKVVNGEVFSTKSFF</sequence>
<comment type="caution">
    <text evidence="2">The sequence shown here is derived from an EMBL/GenBank/DDBJ whole genome shotgun (WGS) entry which is preliminary data.</text>
</comment>
<name>A0A4Q4LYM4_9PLEO</name>
<evidence type="ECO:0000259" key="1">
    <source>
        <dbReference type="Pfam" id="PF14479"/>
    </source>
</evidence>
<accession>A0A4Q4LYM4</accession>
<protein>
    <recommendedName>
        <fullName evidence="1">Prion-inhibition and propagation HeLo domain-containing protein</fullName>
    </recommendedName>
</protein>
<feature type="domain" description="Prion-inhibition and propagation HeLo" evidence="1">
    <location>
        <begin position="6"/>
        <end position="203"/>
    </location>
</feature>
<dbReference type="Pfam" id="PF14479">
    <property type="entry name" value="HeLo"/>
    <property type="match status" value="1"/>
</dbReference>
<dbReference type="AlphaFoldDB" id="A0A4Q4LYM4"/>
<dbReference type="Gene3D" id="1.20.120.1020">
    <property type="entry name" value="Prion-inhibition and propagation, HeLo domain"/>
    <property type="match status" value="1"/>
</dbReference>
<dbReference type="Proteomes" id="UP000292402">
    <property type="component" value="Unassembled WGS sequence"/>
</dbReference>
<evidence type="ECO:0000313" key="2">
    <source>
        <dbReference type="EMBL" id="RYN19917.1"/>
    </source>
</evidence>
<evidence type="ECO:0000313" key="3">
    <source>
        <dbReference type="Proteomes" id="UP000292402"/>
    </source>
</evidence>